<feature type="compositionally biased region" description="Polar residues" evidence="1">
    <location>
        <begin position="358"/>
        <end position="368"/>
    </location>
</feature>
<feature type="region of interest" description="Disordered" evidence="1">
    <location>
        <begin position="329"/>
        <end position="373"/>
    </location>
</feature>
<dbReference type="GeneID" id="37203517"/>
<gene>
    <name evidence="2" type="ORF">BO97DRAFT_458412</name>
</gene>
<reference evidence="2 3" key="1">
    <citation type="submission" date="2018-02" db="EMBL/GenBank/DDBJ databases">
        <title>The genomes of Aspergillus section Nigri reveals drivers in fungal speciation.</title>
        <authorList>
            <consortium name="DOE Joint Genome Institute"/>
            <person name="Vesth T.C."/>
            <person name="Nybo J."/>
            <person name="Theobald S."/>
            <person name="Brandl J."/>
            <person name="Frisvad J.C."/>
            <person name="Nielsen K.F."/>
            <person name="Lyhne E.K."/>
            <person name="Kogle M.E."/>
            <person name="Kuo A."/>
            <person name="Riley R."/>
            <person name="Clum A."/>
            <person name="Nolan M."/>
            <person name="Lipzen A."/>
            <person name="Salamov A."/>
            <person name="Henrissat B."/>
            <person name="Wiebenga A."/>
            <person name="De vries R.P."/>
            <person name="Grigoriev I.V."/>
            <person name="Mortensen U.H."/>
            <person name="Andersen M.R."/>
            <person name="Baker S.E."/>
        </authorList>
    </citation>
    <scope>NUCLEOTIDE SEQUENCE [LARGE SCALE GENOMIC DNA]</scope>
    <source>
        <strain evidence="2 3">CBS 101889</strain>
    </source>
</reference>
<dbReference type="Proteomes" id="UP000248961">
    <property type="component" value="Unassembled WGS sequence"/>
</dbReference>
<dbReference type="RefSeq" id="XP_025548412.1">
    <property type="nucleotide sequence ID" value="XM_025699228.1"/>
</dbReference>
<feature type="compositionally biased region" description="Low complexity" evidence="1">
    <location>
        <begin position="149"/>
        <end position="160"/>
    </location>
</feature>
<organism evidence="2 3">
    <name type="scientific">Aspergillus homomorphus (strain CBS 101889)</name>
    <dbReference type="NCBI Taxonomy" id="1450537"/>
    <lineage>
        <taxon>Eukaryota</taxon>
        <taxon>Fungi</taxon>
        <taxon>Dikarya</taxon>
        <taxon>Ascomycota</taxon>
        <taxon>Pezizomycotina</taxon>
        <taxon>Eurotiomycetes</taxon>
        <taxon>Eurotiomycetidae</taxon>
        <taxon>Eurotiales</taxon>
        <taxon>Aspergillaceae</taxon>
        <taxon>Aspergillus</taxon>
        <taxon>Aspergillus subgen. Circumdati</taxon>
    </lineage>
</organism>
<name>A0A395HQX8_ASPHC</name>
<evidence type="ECO:0000256" key="1">
    <source>
        <dbReference type="SAM" id="MobiDB-lite"/>
    </source>
</evidence>
<evidence type="ECO:0000313" key="3">
    <source>
        <dbReference type="Proteomes" id="UP000248961"/>
    </source>
</evidence>
<sequence>MSPRQNMPPFTPRIVIVPASPPTTTSPTYTTDSDDLEDSDQFSPMSISPTSPTATSITAPPRRYRRLLPASTVQTQSQQHPHQATQAPTTQATTKEPIPSSTQLLSPAFPPPSFQTFFTFHPANPTPVPLPSTSFCTATSTESRPNKRPNPNSNPTATAKPTKKKNNRTTPTLEAITTHLRTKLYPLVSSTTGHEHPAFPRTLLAFHCLTHAQLDALARHFHQVYPPVAATGFYPITVPPWVGTDRSSGRGNVDLETKRRRFGRFIGLRGCESPISISSFSSFSFPWGKKGGEGAGVAVSDDDGDELVGDWGEMAERKRRVRGWLEKLDSGVGGAGDSEGLERPKDAGSGGGRDREQQGTTTTSTSNIPLEEETEEQMLARMEREWFDAMLRARLESDFAMRWKMGGGF</sequence>
<dbReference type="EMBL" id="KZ824305">
    <property type="protein sequence ID" value="RAL09258.1"/>
    <property type="molecule type" value="Genomic_DNA"/>
</dbReference>
<dbReference type="OrthoDB" id="4156665at2759"/>
<feature type="compositionally biased region" description="Low complexity" evidence="1">
    <location>
        <begin position="46"/>
        <end position="94"/>
    </location>
</feature>
<feature type="compositionally biased region" description="Low complexity" evidence="1">
    <location>
        <begin position="22"/>
        <end position="31"/>
    </location>
</feature>
<feature type="region of interest" description="Disordered" evidence="1">
    <location>
        <begin position="131"/>
        <end position="170"/>
    </location>
</feature>
<proteinExistence type="predicted"/>
<protein>
    <submittedName>
        <fullName evidence="2">Uncharacterized protein</fullName>
    </submittedName>
</protein>
<feature type="compositionally biased region" description="Polar residues" evidence="1">
    <location>
        <begin position="131"/>
        <end position="142"/>
    </location>
</feature>
<feature type="compositionally biased region" description="Basic and acidic residues" evidence="1">
    <location>
        <begin position="340"/>
        <end position="357"/>
    </location>
</feature>
<evidence type="ECO:0000313" key="2">
    <source>
        <dbReference type="EMBL" id="RAL09258.1"/>
    </source>
</evidence>
<keyword evidence="3" id="KW-1185">Reference proteome</keyword>
<dbReference type="AlphaFoldDB" id="A0A395HQX8"/>
<accession>A0A395HQX8</accession>
<dbReference type="VEuPathDB" id="FungiDB:BO97DRAFT_458412"/>
<feature type="region of interest" description="Disordered" evidence="1">
    <location>
        <begin position="1"/>
        <end position="102"/>
    </location>
</feature>